<gene>
    <name evidence="1" type="ORF">SLUN_26170</name>
</gene>
<protein>
    <submittedName>
        <fullName evidence="1">Uncharacterized protein</fullName>
    </submittedName>
</protein>
<keyword evidence="2" id="KW-1185">Reference proteome</keyword>
<sequence length="79" mass="8648">MHPVEHVRNTDGHPSPVVLQQEDQTKGEALRFEIMRLDDVDGTAVDSTVVDAASVNRIVQQAASIGQRIYIRPAEIAAL</sequence>
<proteinExistence type="predicted"/>
<reference evidence="1 2" key="1">
    <citation type="submission" date="2018-01" db="EMBL/GenBank/DDBJ databases">
        <title>Complete genome sequence of Streptomyces lunaelactis MM109T, a Ferroverdin A producer isolated from cave moonmilk deposits.</title>
        <authorList>
            <person name="Naome A."/>
            <person name="Martinet L."/>
            <person name="Maciejewska M."/>
            <person name="Anderssen S."/>
            <person name="Adam D."/>
            <person name="Tenconi E."/>
            <person name="Deflandre B."/>
            <person name="Arguelles-Arias A."/>
            <person name="Calusinska M."/>
            <person name="Copieters W."/>
            <person name="Karim L."/>
            <person name="Hanikenne M."/>
            <person name="Baurain D."/>
            <person name="van Wezel G."/>
            <person name="Smargiasso N."/>
            <person name="de Pauw E."/>
            <person name="Delfosse P."/>
            <person name="Rigali S."/>
        </authorList>
    </citation>
    <scope>NUCLEOTIDE SEQUENCE [LARGE SCALE GENOMIC DNA]</scope>
    <source>
        <strain evidence="1 2">MM109</strain>
    </source>
</reference>
<dbReference type="EMBL" id="CP026304">
    <property type="protein sequence ID" value="AVZ75159.1"/>
    <property type="molecule type" value="Genomic_DNA"/>
</dbReference>
<name>A0A2R4T7P0_9ACTN</name>
<dbReference type="Proteomes" id="UP000244201">
    <property type="component" value="Chromosome"/>
</dbReference>
<dbReference type="AlphaFoldDB" id="A0A2R4T7P0"/>
<dbReference type="KEGG" id="slk:SLUN_26170"/>
<evidence type="ECO:0000313" key="1">
    <source>
        <dbReference type="EMBL" id="AVZ75159.1"/>
    </source>
</evidence>
<organism evidence="1 2">
    <name type="scientific">Streptomyces lunaelactis</name>
    <dbReference type="NCBI Taxonomy" id="1535768"/>
    <lineage>
        <taxon>Bacteria</taxon>
        <taxon>Bacillati</taxon>
        <taxon>Actinomycetota</taxon>
        <taxon>Actinomycetes</taxon>
        <taxon>Kitasatosporales</taxon>
        <taxon>Streptomycetaceae</taxon>
        <taxon>Streptomyces</taxon>
    </lineage>
</organism>
<evidence type="ECO:0000313" key="2">
    <source>
        <dbReference type="Proteomes" id="UP000244201"/>
    </source>
</evidence>
<accession>A0A2R4T7P0</accession>